<dbReference type="EMBL" id="LQYT01000035">
    <property type="protein sequence ID" value="KYD20508.1"/>
    <property type="molecule type" value="Genomic_DNA"/>
</dbReference>
<comment type="caution">
    <text evidence="1">The sequence shown here is derived from an EMBL/GenBank/DDBJ whole genome shotgun (WGS) entry which is preliminary data.</text>
</comment>
<gene>
    <name evidence="1" type="ORF">B4135_1886</name>
</gene>
<sequence>MWRISFPAVRLLRRRSFGGKQIFGDGVSEKFSEMFKNRAVGL</sequence>
<evidence type="ECO:0000313" key="2">
    <source>
        <dbReference type="Proteomes" id="UP000075683"/>
    </source>
</evidence>
<proteinExistence type="predicted"/>
<name>A0A150M7K9_9BACI</name>
<dbReference type="STRING" id="301148.B4135_1886"/>
<accession>A0A150M7K9</accession>
<evidence type="ECO:0000313" key="1">
    <source>
        <dbReference type="EMBL" id="KYD20508.1"/>
    </source>
</evidence>
<protein>
    <submittedName>
        <fullName evidence="1">Uncharacterized protein</fullName>
    </submittedName>
</protein>
<organism evidence="1 2">
    <name type="scientific">Caldibacillus debilis</name>
    <dbReference type="NCBI Taxonomy" id="301148"/>
    <lineage>
        <taxon>Bacteria</taxon>
        <taxon>Bacillati</taxon>
        <taxon>Bacillota</taxon>
        <taxon>Bacilli</taxon>
        <taxon>Bacillales</taxon>
        <taxon>Bacillaceae</taxon>
        <taxon>Caldibacillus</taxon>
    </lineage>
</organism>
<reference evidence="1 2" key="1">
    <citation type="submission" date="2016-01" db="EMBL/GenBank/DDBJ databases">
        <title>Draft Genome Sequences of Seven Thermophilic Sporeformers Isolated from Foods.</title>
        <authorList>
            <person name="Berendsen E.M."/>
            <person name="Wells-Bennik M.H."/>
            <person name="Krawcyk A.O."/>
            <person name="De Jong A."/>
            <person name="Holsappel S."/>
            <person name="Eijlander R.T."/>
            <person name="Kuipers O.P."/>
        </authorList>
    </citation>
    <scope>NUCLEOTIDE SEQUENCE [LARGE SCALE GENOMIC DNA]</scope>
    <source>
        <strain evidence="1 2">B4135</strain>
    </source>
</reference>
<dbReference type="AlphaFoldDB" id="A0A150M7K9"/>
<dbReference type="Proteomes" id="UP000075683">
    <property type="component" value="Unassembled WGS sequence"/>
</dbReference>